<accession>A0AAV0FDS4</accession>
<dbReference type="Proteomes" id="UP001152523">
    <property type="component" value="Unassembled WGS sequence"/>
</dbReference>
<name>A0AAV0FDS4_9ASTE</name>
<sequence>MRRSGGGEGLGTGVGGLGQGRGLGWGRGGGCGRAESCCWAEYLAVTLMRVAAAGVSSGGRRLSPVGGSGRCQCIRVTIVRIWNGYVTAEMSLWPPAAAAAIRARQRQ</sequence>
<comment type="caution">
    <text evidence="2">The sequence shown here is derived from an EMBL/GenBank/DDBJ whole genome shotgun (WGS) entry which is preliminary data.</text>
</comment>
<evidence type="ECO:0000313" key="3">
    <source>
        <dbReference type="Proteomes" id="UP001152523"/>
    </source>
</evidence>
<evidence type="ECO:0000313" key="2">
    <source>
        <dbReference type="EMBL" id="CAH9133625.1"/>
    </source>
</evidence>
<proteinExistence type="predicted"/>
<dbReference type="EMBL" id="CAMAPF010000977">
    <property type="protein sequence ID" value="CAH9133625.1"/>
    <property type="molecule type" value="Genomic_DNA"/>
</dbReference>
<reference evidence="2" key="1">
    <citation type="submission" date="2022-07" db="EMBL/GenBank/DDBJ databases">
        <authorList>
            <person name="Macas J."/>
            <person name="Novak P."/>
            <person name="Neumann P."/>
        </authorList>
    </citation>
    <scope>NUCLEOTIDE SEQUENCE</scope>
</reference>
<evidence type="ECO:0000256" key="1">
    <source>
        <dbReference type="SAM" id="MobiDB-lite"/>
    </source>
</evidence>
<gene>
    <name evidence="2" type="ORF">CEPIT_LOCUS33088</name>
</gene>
<dbReference type="AlphaFoldDB" id="A0AAV0FDS4"/>
<feature type="region of interest" description="Disordered" evidence="1">
    <location>
        <begin position="1"/>
        <end position="21"/>
    </location>
</feature>
<protein>
    <submittedName>
        <fullName evidence="2">Uncharacterized protein</fullName>
    </submittedName>
</protein>
<organism evidence="2 3">
    <name type="scientific">Cuscuta epithymum</name>
    <dbReference type="NCBI Taxonomy" id="186058"/>
    <lineage>
        <taxon>Eukaryota</taxon>
        <taxon>Viridiplantae</taxon>
        <taxon>Streptophyta</taxon>
        <taxon>Embryophyta</taxon>
        <taxon>Tracheophyta</taxon>
        <taxon>Spermatophyta</taxon>
        <taxon>Magnoliopsida</taxon>
        <taxon>eudicotyledons</taxon>
        <taxon>Gunneridae</taxon>
        <taxon>Pentapetalae</taxon>
        <taxon>asterids</taxon>
        <taxon>lamiids</taxon>
        <taxon>Solanales</taxon>
        <taxon>Convolvulaceae</taxon>
        <taxon>Cuscuteae</taxon>
        <taxon>Cuscuta</taxon>
        <taxon>Cuscuta subgen. Cuscuta</taxon>
    </lineage>
</organism>
<keyword evidence="3" id="KW-1185">Reference proteome</keyword>